<dbReference type="EMBL" id="NFEZ01000003">
    <property type="protein sequence ID" value="PLT47410.1"/>
    <property type="molecule type" value="Genomic_DNA"/>
</dbReference>
<dbReference type="AlphaFoldDB" id="A0A2N5NAW4"/>
<dbReference type="RefSeq" id="WP_028600747.1">
    <property type="nucleotide sequence ID" value="NZ_BIMM01000098.1"/>
</dbReference>
<proteinExistence type="predicted"/>
<organism evidence="1 2">
    <name type="scientific">Paenibacillus pasadenensis</name>
    <dbReference type="NCBI Taxonomy" id="217090"/>
    <lineage>
        <taxon>Bacteria</taxon>
        <taxon>Bacillati</taxon>
        <taxon>Bacillota</taxon>
        <taxon>Bacilli</taxon>
        <taxon>Bacillales</taxon>
        <taxon>Paenibacillaceae</taxon>
        <taxon>Paenibacillus</taxon>
    </lineage>
</organism>
<protein>
    <submittedName>
        <fullName evidence="1">Uncharacterized protein</fullName>
    </submittedName>
</protein>
<evidence type="ECO:0000313" key="2">
    <source>
        <dbReference type="Proteomes" id="UP000234789"/>
    </source>
</evidence>
<gene>
    <name evidence="1" type="ORF">B8V81_1634</name>
</gene>
<accession>A0A2N5NAW4</accession>
<dbReference type="Proteomes" id="UP000234789">
    <property type="component" value="Unassembled WGS sequence"/>
</dbReference>
<dbReference type="OrthoDB" id="2627867at2"/>
<evidence type="ECO:0000313" key="1">
    <source>
        <dbReference type="EMBL" id="PLT47410.1"/>
    </source>
</evidence>
<reference evidence="1 2" key="1">
    <citation type="submission" date="2017-05" db="EMBL/GenBank/DDBJ databases">
        <title>Functional genome analysis of Paenibacillus pasadenensis strain R16: insights on endophytic life style and antifungal activity.</title>
        <authorList>
            <person name="Passera A."/>
            <person name="Marcolungo L."/>
            <person name="Casati P."/>
            <person name="Brasca M."/>
            <person name="Quaglino F."/>
            <person name="Delledonne M."/>
        </authorList>
    </citation>
    <scope>NUCLEOTIDE SEQUENCE [LARGE SCALE GENOMIC DNA]</scope>
    <source>
        <strain evidence="1 2">R16</strain>
    </source>
</reference>
<sequence>MSEKRSEKLLIKLVIGRTLIDTAEHKLSAHVEEGGRGWIITVSALTPREADYIGANVGQLNFFHFITEADGGEERIRKFWLYDLDEPAYQYDPATGEAIFEVNARVAYSNERV</sequence>
<name>A0A2N5NAW4_9BACL</name>
<keyword evidence="2" id="KW-1185">Reference proteome</keyword>
<comment type="caution">
    <text evidence="1">The sequence shown here is derived from an EMBL/GenBank/DDBJ whole genome shotgun (WGS) entry which is preliminary data.</text>
</comment>